<protein>
    <submittedName>
        <fullName evidence="2">Uncharacterized protein</fullName>
    </submittedName>
</protein>
<keyword evidence="3" id="KW-1185">Reference proteome</keyword>
<feature type="region of interest" description="Disordered" evidence="1">
    <location>
        <begin position="31"/>
        <end position="56"/>
    </location>
</feature>
<comment type="caution">
    <text evidence="2">The sequence shown here is derived from an EMBL/GenBank/DDBJ whole genome shotgun (WGS) entry which is preliminary data.</text>
</comment>
<dbReference type="RefSeq" id="WP_378559761.1">
    <property type="nucleotide sequence ID" value="NZ_JBHSDL010000013.1"/>
</dbReference>
<organism evidence="2 3">
    <name type="scientific">Nocardia halotolerans</name>
    <dbReference type="NCBI Taxonomy" id="1755878"/>
    <lineage>
        <taxon>Bacteria</taxon>
        <taxon>Bacillati</taxon>
        <taxon>Actinomycetota</taxon>
        <taxon>Actinomycetes</taxon>
        <taxon>Mycobacteriales</taxon>
        <taxon>Nocardiaceae</taxon>
        <taxon>Nocardia</taxon>
    </lineage>
</organism>
<gene>
    <name evidence="2" type="ORF">ACFO5K_10570</name>
</gene>
<sequence>MWEPGSTWSPGTLDAGVHLATNPLPPIGQAAKTSSIAKHRCATAGGGGAVTSRRTR</sequence>
<name>A0ABV8VHM3_9NOCA</name>
<evidence type="ECO:0000313" key="3">
    <source>
        <dbReference type="Proteomes" id="UP001595844"/>
    </source>
</evidence>
<reference evidence="3" key="1">
    <citation type="journal article" date="2019" name="Int. J. Syst. Evol. Microbiol.">
        <title>The Global Catalogue of Microorganisms (GCM) 10K type strain sequencing project: providing services to taxonomists for standard genome sequencing and annotation.</title>
        <authorList>
            <consortium name="The Broad Institute Genomics Platform"/>
            <consortium name="The Broad Institute Genome Sequencing Center for Infectious Disease"/>
            <person name="Wu L."/>
            <person name="Ma J."/>
        </authorList>
    </citation>
    <scope>NUCLEOTIDE SEQUENCE [LARGE SCALE GENOMIC DNA]</scope>
    <source>
        <strain evidence="3">IBRC-M 10490</strain>
    </source>
</reference>
<accession>A0ABV8VHM3</accession>
<dbReference type="Proteomes" id="UP001595844">
    <property type="component" value="Unassembled WGS sequence"/>
</dbReference>
<dbReference type="EMBL" id="JBHSDL010000013">
    <property type="protein sequence ID" value="MFC4374545.1"/>
    <property type="molecule type" value="Genomic_DNA"/>
</dbReference>
<proteinExistence type="predicted"/>
<evidence type="ECO:0000256" key="1">
    <source>
        <dbReference type="SAM" id="MobiDB-lite"/>
    </source>
</evidence>
<evidence type="ECO:0000313" key="2">
    <source>
        <dbReference type="EMBL" id="MFC4374545.1"/>
    </source>
</evidence>